<organism evidence="1 2">
    <name type="scientific">Prunus persica</name>
    <name type="common">Peach</name>
    <name type="synonym">Amygdalus persica</name>
    <dbReference type="NCBI Taxonomy" id="3760"/>
    <lineage>
        <taxon>Eukaryota</taxon>
        <taxon>Viridiplantae</taxon>
        <taxon>Streptophyta</taxon>
        <taxon>Embryophyta</taxon>
        <taxon>Tracheophyta</taxon>
        <taxon>Spermatophyta</taxon>
        <taxon>Magnoliopsida</taxon>
        <taxon>eudicotyledons</taxon>
        <taxon>Gunneridae</taxon>
        <taxon>Pentapetalae</taxon>
        <taxon>rosids</taxon>
        <taxon>fabids</taxon>
        <taxon>Rosales</taxon>
        <taxon>Rosaceae</taxon>
        <taxon>Amygdaloideae</taxon>
        <taxon>Amygdaleae</taxon>
        <taxon>Prunus</taxon>
    </lineage>
</organism>
<keyword evidence="2" id="KW-1185">Reference proteome</keyword>
<dbReference type="Proteomes" id="UP000006882">
    <property type="component" value="Chromosome G3"/>
</dbReference>
<dbReference type="AlphaFoldDB" id="A0A251PYS8"/>
<gene>
    <name evidence="1" type="ORF">PRUPE_3G118200</name>
</gene>
<dbReference type="EMBL" id="CM007653">
    <property type="protein sequence ID" value="ONI16736.1"/>
    <property type="molecule type" value="Genomic_DNA"/>
</dbReference>
<proteinExistence type="predicted"/>
<dbReference type="Gramene" id="ONI16736">
    <property type="protein sequence ID" value="ONI16736"/>
    <property type="gene ID" value="PRUPE_3G118200"/>
</dbReference>
<protein>
    <submittedName>
        <fullName evidence="1">Uncharacterized protein</fullName>
    </submittedName>
</protein>
<evidence type="ECO:0000313" key="1">
    <source>
        <dbReference type="EMBL" id="ONI16736.1"/>
    </source>
</evidence>
<reference evidence="1 2" key="1">
    <citation type="journal article" date="2013" name="Nat. Genet.">
        <title>The high-quality draft genome of peach (Prunus persica) identifies unique patterns of genetic diversity, domestication and genome evolution.</title>
        <authorList>
            <consortium name="International Peach Genome Initiative"/>
            <person name="Verde I."/>
            <person name="Abbott A.G."/>
            <person name="Scalabrin S."/>
            <person name="Jung S."/>
            <person name="Shu S."/>
            <person name="Marroni F."/>
            <person name="Zhebentyayeva T."/>
            <person name="Dettori M.T."/>
            <person name="Grimwood J."/>
            <person name="Cattonaro F."/>
            <person name="Zuccolo A."/>
            <person name="Rossini L."/>
            <person name="Jenkins J."/>
            <person name="Vendramin E."/>
            <person name="Meisel L.A."/>
            <person name="Decroocq V."/>
            <person name="Sosinski B."/>
            <person name="Prochnik S."/>
            <person name="Mitros T."/>
            <person name="Policriti A."/>
            <person name="Cipriani G."/>
            <person name="Dondini L."/>
            <person name="Ficklin S."/>
            <person name="Goodstein D.M."/>
            <person name="Xuan P."/>
            <person name="Del Fabbro C."/>
            <person name="Aramini V."/>
            <person name="Copetti D."/>
            <person name="Gonzalez S."/>
            <person name="Horner D.S."/>
            <person name="Falchi R."/>
            <person name="Lucas S."/>
            <person name="Mica E."/>
            <person name="Maldonado J."/>
            <person name="Lazzari B."/>
            <person name="Bielenberg D."/>
            <person name="Pirona R."/>
            <person name="Miculan M."/>
            <person name="Barakat A."/>
            <person name="Testolin R."/>
            <person name="Stella A."/>
            <person name="Tartarini S."/>
            <person name="Tonutti P."/>
            <person name="Arus P."/>
            <person name="Orellana A."/>
            <person name="Wells C."/>
            <person name="Main D."/>
            <person name="Vizzotto G."/>
            <person name="Silva H."/>
            <person name="Salamini F."/>
            <person name="Schmutz J."/>
            <person name="Morgante M."/>
            <person name="Rokhsar D.S."/>
        </authorList>
    </citation>
    <scope>NUCLEOTIDE SEQUENCE [LARGE SCALE GENOMIC DNA]</scope>
    <source>
        <strain evidence="2">cv. Nemared</strain>
    </source>
</reference>
<name>A0A251PYS8_PRUPE</name>
<evidence type="ECO:0000313" key="2">
    <source>
        <dbReference type="Proteomes" id="UP000006882"/>
    </source>
</evidence>
<sequence>MVHAKRRFRPGIAFWSYPCETIWCYPILYLGLLLLEAVSLIQGVRWAFIIGLWDFYGVSGLDHSPCCPLSLYWALNYFVKCSF</sequence>
<accession>A0A251PYS8</accession>